<evidence type="ECO:0000313" key="3">
    <source>
        <dbReference type="Proteomes" id="UP000016986"/>
    </source>
</evidence>
<dbReference type="EMBL" id="BATA01000011">
    <property type="protein sequence ID" value="GAD51944.1"/>
    <property type="molecule type" value="Genomic_DNA"/>
</dbReference>
<feature type="compositionally biased region" description="Acidic residues" evidence="1">
    <location>
        <begin position="165"/>
        <end position="181"/>
    </location>
</feature>
<dbReference type="Gene3D" id="1.10.150.20">
    <property type="entry name" value="5' to 3' exonuclease, C-terminal subdomain"/>
    <property type="match status" value="1"/>
</dbReference>
<keyword evidence="3" id="KW-1185">Reference proteome</keyword>
<dbReference type="OrthoDB" id="202878at2157"/>
<feature type="region of interest" description="Disordered" evidence="1">
    <location>
        <begin position="8"/>
        <end position="181"/>
    </location>
</feature>
<dbReference type="AlphaFoldDB" id="U3A2S5"/>
<dbReference type="InterPro" id="IPR010995">
    <property type="entry name" value="DNA_repair_Rad51/TF_NusA_a-hlx"/>
</dbReference>
<feature type="compositionally biased region" description="Low complexity" evidence="1">
    <location>
        <begin position="143"/>
        <end position="157"/>
    </location>
</feature>
<reference evidence="2 3" key="1">
    <citation type="submission" date="2013-09" db="EMBL/GenBank/DDBJ databases">
        <title>Whole genome sequencing of Halarchaeum acidiphilum strain MH1-52-1.</title>
        <authorList>
            <person name="Shimane Y."/>
            <person name="Minegishi H."/>
            <person name="Nishi S."/>
            <person name="Echigo A."/>
            <person name="Shuto A."/>
            <person name="Konishi M."/>
            <person name="Ito T."/>
            <person name="Ohkuma M."/>
            <person name="Ohta Y."/>
            <person name="Nagano Y."/>
            <person name="Tsubouchi T."/>
            <person name="Mori K."/>
            <person name="Usui K."/>
            <person name="Kamekura M."/>
            <person name="Usami R."/>
            <person name="Takaki Y."/>
            <person name="Hatada Y."/>
        </authorList>
    </citation>
    <scope>NUCLEOTIDE SEQUENCE [LARGE SCALE GENOMIC DNA]</scope>
    <source>
        <strain evidence="2 3">JCM 16109</strain>
    </source>
</reference>
<evidence type="ECO:0000313" key="2">
    <source>
        <dbReference type="EMBL" id="GAD51944.1"/>
    </source>
</evidence>
<evidence type="ECO:0000256" key="1">
    <source>
        <dbReference type="SAM" id="MobiDB-lite"/>
    </source>
</evidence>
<feature type="compositionally biased region" description="Acidic residues" evidence="1">
    <location>
        <begin position="84"/>
        <end position="98"/>
    </location>
</feature>
<dbReference type="GO" id="GO:0000166">
    <property type="term" value="F:nucleotide binding"/>
    <property type="evidence" value="ECO:0007669"/>
    <property type="project" value="InterPro"/>
</dbReference>
<feature type="compositionally biased region" description="Low complexity" evidence="1">
    <location>
        <begin position="33"/>
        <end position="48"/>
    </location>
</feature>
<comment type="caution">
    <text evidence="2">The sequence shown here is derived from an EMBL/GenBank/DDBJ whole genome shotgun (WGS) entry which is preliminary data.</text>
</comment>
<accession>U3A2S5</accession>
<name>U3A2S5_9EURY</name>
<dbReference type="eggNOG" id="arCOG06233">
    <property type="taxonomic scope" value="Archaea"/>
</dbReference>
<sequence>MSLIAKLKTLLGMGSEGSSRGHDVATEENGGVEEPPAAETDAAASTESLVEESVEAGDPASPAEAAEPAEAAGPGESDVTTDVADLDPTEGEAVESEASEGAKAETETETETVDEPSATETDAAASTESLVDHAVEEAEPESVADAAEPAEAAGPSGEDMRTDVEDVEPDTTEDVADTEGAESVEIISGVGPAYADRLREAGVETVDDLANADVDDLAEEIDLSPKRIARWVEAASDRESET</sequence>
<dbReference type="Pfam" id="PF14520">
    <property type="entry name" value="HHH_5"/>
    <property type="match status" value="1"/>
</dbReference>
<protein>
    <recommendedName>
        <fullName evidence="4">Helix-hairpin-helix domain-containing protein</fullName>
    </recommendedName>
</protein>
<gene>
    <name evidence="2" type="ORF">MBEHAL_0704</name>
</gene>
<feature type="compositionally biased region" description="Low complexity" evidence="1">
    <location>
        <begin position="56"/>
        <end position="78"/>
    </location>
</feature>
<proteinExistence type="predicted"/>
<dbReference type="SUPFAM" id="SSF47794">
    <property type="entry name" value="Rad51 N-terminal domain-like"/>
    <property type="match status" value="1"/>
</dbReference>
<organism evidence="2 3">
    <name type="scientific">Halarchaeum acidiphilum MH1-52-1</name>
    <dbReference type="NCBI Taxonomy" id="1261545"/>
    <lineage>
        <taxon>Archaea</taxon>
        <taxon>Methanobacteriati</taxon>
        <taxon>Methanobacteriota</taxon>
        <taxon>Stenosarchaea group</taxon>
        <taxon>Halobacteria</taxon>
        <taxon>Halobacteriales</taxon>
        <taxon>Halobacteriaceae</taxon>
    </lineage>
</organism>
<dbReference type="RefSeq" id="WP_021779816.1">
    <property type="nucleotide sequence ID" value="NZ_BATA01000011.1"/>
</dbReference>
<feature type="compositionally biased region" description="Low complexity" evidence="1">
    <location>
        <begin position="115"/>
        <end position="129"/>
    </location>
</feature>
<evidence type="ECO:0008006" key="4">
    <source>
        <dbReference type="Google" id="ProtNLM"/>
    </source>
</evidence>
<dbReference type="Proteomes" id="UP000016986">
    <property type="component" value="Unassembled WGS sequence"/>
</dbReference>